<organism evidence="2 3">
    <name type="scientific">Macrophomina phaseolina (strain MS6)</name>
    <name type="common">Charcoal rot fungus</name>
    <dbReference type="NCBI Taxonomy" id="1126212"/>
    <lineage>
        <taxon>Eukaryota</taxon>
        <taxon>Fungi</taxon>
        <taxon>Dikarya</taxon>
        <taxon>Ascomycota</taxon>
        <taxon>Pezizomycotina</taxon>
        <taxon>Dothideomycetes</taxon>
        <taxon>Dothideomycetes incertae sedis</taxon>
        <taxon>Botryosphaeriales</taxon>
        <taxon>Botryosphaeriaceae</taxon>
        <taxon>Macrophomina</taxon>
    </lineage>
</organism>
<evidence type="ECO:0000313" key="3">
    <source>
        <dbReference type="Proteomes" id="UP000007129"/>
    </source>
</evidence>
<keyword evidence="1" id="KW-0732">Signal</keyword>
<comment type="caution">
    <text evidence="2">The sequence shown here is derived from an EMBL/GenBank/DDBJ whole genome shotgun (WGS) entry which is preliminary data.</text>
</comment>
<proteinExistence type="predicted"/>
<dbReference type="OrthoDB" id="265717at2759"/>
<dbReference type="AlphaFoldDB" id="K2S3T3"/>
<dbReference type="eggNOG" id="ENOG502SJXQ">
    <property type="taxonomic scope" value="Eukaryota"/>
</dbReference>
<feature type="chain" id="PRO_5003867288" evidence="1">
    <location>
        <begin position="19"/>
        <end position="296"/>
    </location>
</feature>
<reference evidence="2 3" key="1">
    <citation type="journal article" date="2012" name="BMC Genomics">
        <title>Tools to kill: Genome of one of the most destructive plant pathogenic fungi Macrophomina phaseolina.</title>
        <authorList>
            <person name="Islam M.S."/>
            <person name="Haque M.S."/>
            <person name="Islam M.M."/>
            <person name="Emdad E.M."/>
            <person name="Halim A."/>
            <person name="Hossen Q.M.M."/>
            <person name="Hossain M.Z."/>
            <person name="Ahmed B."/>
            <person name="Rahim S."/>
            <person name="Rahman M.S."/>
            <person name="Alam M.M."/>
            <person name="Hou S."/>
            <person name="Wan X."/>
            <person name="Saito J.A."/>
            <person name="Alam M."/>
        </authorList>
    </citation>
    <scope>NUCLEOTIDE SEQUENCE [LARGE SCALE GENOMIC DNA]</scope>
    <source>
        <strain evidence="2 3">MS6</strain>
    </source>
</reference>
<accession>K2S3T3</accession>
<dbReference type="Proteomes" id="UP000007129">
    <property type="component" value="Unassembled WGS sequence"/>
</dbReference>
<protein>
    <submittedName>
        <fullName evidence="2">Uncharacterized protein</fullName>
    </submittedName>
</protein>
<dbReference type="InParanoid" id="K2S3T3"/>
<evidence type="ECO:0000313" key="2">
    <source>
        <dbReference type="EMBL" id="EKG19692.1"/>
    </source>
</evidence>
<sequence length="296" mass="32499">MLTAILAPVVALALSVSAAPRLPLACSSKSQPNPIASTYPDHITGTINGTIAVLPLDLRLAQEVIGPEYRILTAAYFDLLPDFPRDQYPAIIQIVQDHDVQAGGVGIPDFMRISIEYPFVDLLDNSYSSFRLSHDAAMSPYSLGLVGAANYGQNVYPAEFDPPCDPYDDSPYITARSFFDPAPNSSDYTFFTNSFGPLPVHEISPYPLSFFINVTNQPMFADPARGCNKQIRLFNTSVSQPPYEPLDVTGTTWASKTFFAWPDPAMIDGRAWGPIWGVRLDTAFIEYNNVPCTNLA</sequence>
<dbReference type="STRING" id="1126212.K2S3T3"/>
<dbReference type="VEuPathDB" id="FungiDB:MPH_03003"/>
<name>K2S3T3_MACPH</name>
<evidence type="ECO:0000256" key="1">
    <source>
        <dbReference type="SAM" id="SignalP"/>
    </source>
</evidence>
<gene>
    <name evidence="2" type="ORF">MPH_03003</name>
</gene>
<dbReference type="EMBL" id="AHHD01000156">
    <property type="protein sequence ID" value="EKG19692.1"/>
    <property type="molecule type" value="Genomic_DNA"/>
</dbReference>
<dbReference type="HOGENOM" id="CLU_057891_0_0_1"/>
<feature type="signal peptide" evidence="1">
    <location>
        <begin position="1"/>
        <end position="18"/>
    </location>
</feature>